<reference evidence="1 2" key="1">
    <citation type="submission" date="2016-07" db="EMBL/GenBank/DDBJ databases">
        <title>Complete genome sequence of the Lentzea guizhouensis DHS C013.</title>
        <authorList>
            <person name="Cao C."/>
        </authorList>
    </citation>
    <scope>NUCLEOTIDE SEQUENCE [LARGE SCALE GENOMIC DNA]</scope>
    <source>
        <strain evidence="1 2">DHS C013</strain>
    </source>
</reference>
<protein>
    <submittedName>
        <fullName evidence="1">Uncharacterized protein</fullName>
    </submittedName>
</protein>
<gene>
    <name evidence="1" type="ORF">BBK82_21095</name>
</gene>
<proteinExistence type="predicted"/>
<accession>A0A1B2HKE6</accession>
<dbReference type="Proteomes" id="UP000093053">
    <property type="component" value="Chromosome"/>
</dbReference>
<evidence type="ECO:0000313" key="2">
    <source>
        <dbReference type="Proteomes" id="UP000093053"/>
    </source>
</evidence>
<dbReference type="AlphaFoldDB" id="A0A1B2HKE6"/>
<keyword evidence="2" id="KW-1185">Reference proteome</keyword>
<dbReference type="EMBL" id="CP016793">
    <property type="protein sequence ID" value="ANZ38187.1"/>
    <property type="molecule type" value="Genomic_DNA"/>
</dbReference>
<sequence>MTDLAEKLKKAVAGLVPVPDVGAVTPLIGDMLGIVTAMQSAGCLPTPPVSAPSVPAPVTAMAYEGPADQCLSAVLNLISSIAGLGGAVLGAAAGAQPDVAKLTELLKGLLKNANDLLTKCGLPAPPGGMPALAGAPLPAEHS</sequence>
<evidence type="ECO:0000313" key="1">
    <source>
        <dbReference type="EMBL" id="ANZ38187.1"/>
    </source>
</evidence>
<dbReference type="KEGG" id="led:BBK82_21095"/>
<name>A0A1B2HKE6_9PSEU</name>
<organism evidence="1 2">
    <name type="scientific">Lentzea guizhouensis</name>
    <dbReference type="NCBI Taxonomy" id="1586287"/>
    <lineage>
        <taxon>Bacteria</taxon>
        <taxon>Bacillati</taxon>
        <taxon>Actinomycetota</taxon>
        <taxon>Actinomycetes</taxon>
        <taxon>Pseudonocardiales</taxon>
        <taxon>Pseudonocardiaceae</taxon>
        <taxon>Lentzea</taxon>
    </lineage>
</organism>